<name>A0A1H3IXK7_9EURY</name>
<feature type="region of interest" description="Disordered" evidence="1">
    <location>
        <begin position="1"/>
        <end position="27"/>
    </location>
</feature>
<dbReference type="Proteomes" id="UP000199170">
    <property type="component" value="Unassembled WGS sequence"/>
</dbReference>
<dbReference type="EMBL" id="FNPB01000011">
    <property type="protein sequence ID" value="SDY32297.1"/>
    <property type="molecule type" value="Genomic_DNA"/>
</dbReference>
<dbReference type="RefSeq" id="WP_089768534.1">
    <property type="nucleotide sequence ID" value="NZ_FNPB01000011.1"/>
</dbReference>
<evidence type="ECO:0000313" key="3">
    <source>
        <dbReference type="Proteomes" id="UP000199170"/>
    </source>
</evidence>
<feature type="compositionally biased region" description="Polar residues" evidence="1">
    <location>
        <begin position="1"/>
        <end position="20"/>
    </location>
</feature>
<evidence type="ECO:0000313" key="2">
    <source>
        <dbReference type="EMBL" id="SDY32297.1"/>
    </source>
</evidence>
<reference evidence="3" key="1">
    <citation type="submission" date="2016-10" db="EMBL/GenBank/DDBJ databases">
        <authorList>
            <person name="Varghese N."/>
            <person name="Submissions S."/>
        </authorList>
    </citation>
    <scope>NUCLEOTIDE SEQUENCE [LARGE SCALE GENOMIC DNA]</scope>
    <source>
        <strain evidence="3">CGMCC 1.10118</strain>
    </source>
</reference>
<keyword evidence="3" id="KW-1185">Reference proteome</keyword>
<protein>
    <submittedName>
        <fullName evidence="2">Uncharacterized protein</fullName>
    </submittedName>
</protein>
<gene>
    <name evidence="2" type="ORF">SAMN04487946_11148</name>
</gene>
<dbReference type="AlphaFoldDB" id="A0A1H3IXK7"/>
<accession>A0A1H3IXK7</accession>
<proteinExistence type="predicted"/>
<sequence>MTETGSTTSPDARSETSYQLTGPRPSDEPYCVTAIARDDWEPGQPCPECGTSHLHEMHLNEECAIHHDGSSAFSAALDRLGTVEYWCPECETVLYRHAAYALWLALTNNLEHDASV</sequence>
<evidence type="ECO:0000256" key="1">
    <source>
        <dbReference type="SAM" id="MobiDB-lite"/>
    </source>
</evidence>
<organism evidence="2 3">
    <name type="scientific">Halobellus clavatus</name>
    <dbReference type="NCBI Taxonomy" id="660517"/>
    <lineage>
        <taxon>Archaea</taxon>
        <taxon>Methanobacteriati</taxon>
        <taxon>Methanobacteriota</taxon>
        <taxon>Stenosarchaea group</taxon>
        <taxon>Halobacteria</taxon>
        <taxon>Halobacteriales</taxon>
        <taxon>Haloferacaceae</taxon>
        <taxon>Halobellus</taxon>
    </lineage>
</organism>
<dbReference type="OrthoDB" id="305132at2157"/>
<dbReference type="STRING" id="660517.SAMN04487946_11148"/>